<dbReference type="Pfam" id="PF17194">
    <property type="entry name" value="AbiEi_3_N"/>
    <property type="match status" value="1"/>
</dbReference>
<dbReference type="Proteomes" id="UP000195221">
    <property type="component" value="Unassembled WGS sequence"/>
</dbReference>
<protein>
    <submittedName>
        <fullName evidence="2">Ynd</fullName>
    </submittedName>
</protein>
<dbReference type="Proteomes" id="UP000194546">
    <property type="component" value="Unassembled WGS sequence"/>
</dbReference>
<evidence type="ECO:0000313" key="3">
    <source>
        <dbReference type="EMBL" id="OTP77431.1"/>
    </source>
</evidence>
<reference evidence="2 5" key="2">
    <citation type="submission" date="2017-03" db="EMBL/GenBank/DDBJ databases">
        <title>Genome analysis of strain PAMC 26577.</title>
        <authorList>
            <person name="Oh H.-M."/>
            <person name="Yang J.-A."/>
        </authorList>
    </citation>
    <scope>NUCLEOTIDE SEQUENCE [LARGE SCALE GENOMIC DNA]</scope>
    <source>
        <strain evidence="2 5">PAMC 26577</strain>
    </source>
</reference>
<accession>A0A242MV78</accession>
<evidence type="ECO:0000313" key="2">
    <source>
        <dbReference type="EMBL" id="OTP75341.1"/>
    </source>
</evidence>
<gene>
    <name evidence="3" type="ORF">PAMC26510_09560</name>
    <name evidence="2" type="ORF">PAMC26577_13785</name>
</gene>
<comment type="caution">
    <text evidence="2">The sequence shown here is derived from an EMBL/GenBank/DDBJ whole genome shotgun (WGS) entry which is preliminary data.</text>
</comment>
<organism evidence="2 5">
    <name type="scientific">Caballeronia sordidicola</name>
    <name type="common">Burkholderia sordidicola</name>
    <dbReference type="NCBI Taxonomy" id="196367"/>
    <lineage>
        <taxon>Bacteria</taxon>
        <taxon>Pseudomonadati</taxon>
        <taxon>Pseudomonadota</taxon>
        <taxon>Betaproteobacteria</taxon>
        <taxon>Burkholderiales</taxon>
        <taxon>Burkholderiaceae</taxon>
        <taxon>Caballeronia</taxon>
    </lineage>
</organism>
<name>A0A242MV78_CABSO</name>
<evidence type="ECO:0000313" key="5">
    <source>
        <dbReference type="Proteomes" id="UP000195221"/>
    </source>
</evidence>
<dbReference type="Pfam" id="PF11459">
    <property type="entry name" value="AbiEi_3"/>
    <property type="match status" value="1"/>
</dbReference>
<reference evidence="3 4" key="1">
    <citation type="submission" date="2017-03" db="EMBL/GenBank/DDBJ databases">
        <title>Genome analysis of strain PAMC 26510.</title>
        <authorList>
            <person name="Oh H.-M."/>
            <person name="Yang J.-A."/>
        </authorList>
    </citation>
    <scope>NUCLEOTIDE SEQUENCE [LARGE SCALE GENOMIC DNA]</scope>
    <source>
        <strain evidence="3 4">PAMC 26510</strain>
    </source>
</reference>
<dbReference type="EMBL" id="NBTZ01000052">
    <property type="protein sequence ID" value="OTP75341.1"/>
    <property type="molecule type" value="Genomic_DNA"/>
</dbReference>
<dbReference type="AlphaFoldDB" id="A0A242MV78"/>
<dbReference type="InterPro" id="IPR021561">
    <property type="entry name" value="AbiEi_3"/>
</dbReference>
<evidence type="ECO:0000259" key="1">
    <source>
        <dbReference type="Pfam" id="PF17194"/>
    </source>
</evidence>
<proteinExistence type="predicted"/>
<sequence length="261" mass="29958">MDAEWLSTNHYSTSLRSKYVAAGWLEQPARRVYRRPRGQLGWQQVIISLQTLLERRLIVGGRTALELQGYAHYLSQSSPEIHLHGPARPPGWLYSLPLKERFVYHNSAPLFGNDLSVVEFPPLVRNDELPARDPALFQDAGLRSLPWGQWNWPLTASTPERAVLELLDELPGHESFHQTDMLMEGLSNLAPRRLQALLDRCQSVKVKRLFFFFADRHGHAWLKHIDRSKIGLGSGKRVLVKDGRLDFTYQITVPKDLDEVH</sequence>
<evidence type="ECO:0000313" key="4">
    <source>
        <dbReference type="Proteomes" id="UP000194546"/>
    </source>
</evidence>
<dbReference type="EMBL" id="NBTY01000053">
    <property type="protein sequence ID" value="OTP77431.1"/>
    <property type="molecule type" value="Genomic_DNA"/>
</dbReference>
<dbReference type="InterPro" id="IPR033455">
    <property type="entry name" value="AbiEi_3_N"/>
</dbReference>
<feature type="domain" description="Transcriptional regulator AbiEi antitoxin N-terminal" evidence="1">
    <location>
        <begin position="1"/>
        <end position="75"/>
    </location>
</feature>